<comment type="caution">
    <text evidence="1">The sequence shown here is derived from an EMBL/GenBank/DDBJ whole genome shotgun (WGS) entry which is preliminary data.</text>
</comment>
<evidence type="ECO:0000313" key="2">
    <source>
        <dbReference type="Proteomes" id="UP001162501"/>
    </source>
</evidence>
<protein>
    <submittedName>
        <fullName evidence="1">Uncharacterized protein</fullName>
    </submittedName>
</protein>
<name>A0ACB1KDQ1_RANTA</name>
<evidence type="ECO:0000313" key="1">
    <source>
        <dbReference type="EMBL" id="CAM9120381.1"/>
    </source>
</evidence>
<dbReference type="Proteomes" id="UP001162501">
    <property type="component" value="Unassembled WGS sequence"/>
</dbReference>
<organism evidence="1 2">
    <name type="scientific">Rangifer tarandus platyrhynchus</name>
    <name type="common">Svalbard reindeer</name>
    <dbReference type="NCBI Taxonomy" id="3082113"/>
    <lineage>
        <taxon>Eukaryota</taxon>
        <taxon>Metazoa</taxon>
        <taxon>Chordata</taxon>
        <taxon>Craniata</taxon>
        <taxon>Vertebrata</taxon>
        <taxon>Euteleostomi</taxon>
        <taxon>Mammalia</taxon>
        <taxon>Eutheria</taxon>
        <taxon>Laurasiatheria</taxon>
        <taxon>Artiodactyla</taxon>
        <taxon>Ruminantia</taxon>
        <taxon>Pecora</taxon>
        <taxon>Cervidae</taxon>
        <taxon>Odocoileinae</taxon>
        <taxon>Rangifer</taxon>
    </lineage>
</organism>
<accession>A0ACB1KDQ1</accession>
<dbReference type="EMBL" id="CATOBB020000127">
    <property type="protein sequence ID" value="CAM9120381.1"/>
    <property type="molecule type" value="Genomic_DNA"/>
</dbReference>
<sequence length="165" mass="17946">MGLVQGSWLQMTTPSQPAQFSGPRNSWLQLVPHVCCRHLGKFPDKGSFHQVSSQDAPGEMCKETPPGTQQLWWEKSVPHVLHVSSAQKASASSLKHFSSFCPGLVPALVSTHSDSSLRALPTPQPLFSLDSLPPTFFSPSHHVILIQGHAFHLSTIRLLAEPPSG</sequence>
<proteinExistence type="predicted"/>
<reference evidence="1" key="1">
    <citation type="submission" date="2025-03" db="EMBL/GenBank/DDBJ databases">
        <authorList>
            <consortium name="ELIXIR-Norway"/>
            <consortium name="Elixir Norway"/>
        </authorList>
    </citation>
    <scope>NUCLEOTIDE SEQUENCE</scope>
</reference>
<gene>
    <name evidence="1" type="ORF">MRATA1EN22A_LOCUS28695</name>
</gene>